<comment type="subcellular location">
    <subcellularLocation>
        <location evidence="1">Nucleus</location>
    </subcellularLocation>
</comment>
<feature type="coiled-coil region" evidence="3">
    <location>
        <begin position="208"/>
        <end position="270"/>
    </location>
</feature>
<dbReference type="InterPro" id="IPR028211">
    <property type="entry name" value="Ntr2"/>
</dbReference>
<gene>
    <name evidence="5" type="ORF">OE88DRAFT_1657375</name>
</gene>
<dbReference type="GO" id="GO:0000390">
    <property type="term" value="P:spliceosomal complex disassembly"/>
    <property type="evidence" value="ECO:0007669"/>
    <property type="project" value="InterPro"/>
</dbReference>
<dbReference type="Proteomes" id="UP000305948">
    <property type="component" value="Unassembled WGS sequence"/>
</dbReference>
<dbReference type="AlphaFoldDB" id="A0A5C3N5C3"/>
<dbReference type="OrthoDB" id="429427at2759"/>
<evidence type="ECO:0000256" key="4">
    <source>
        <dbReference type="SAM" id="MobiDB-lite"/>
    </source>
</evidence>
<keyword evidence="3" id="KW-0175">Coiled coil</keyword>
<dbReference type="GO" id="GO:0003677">
    <property type="term" value="F:DNA binding"/>
    <property type="evidence" value="ECO:0007669"/>
    <property type="project" value="InterPro"/>
</dbReference>
<feature type="compositionally biased region" description="Basic residues" evidence="4">
    <location>
        <begin position="47"/>
        <end position="58"/>
    </location>
</feature>
<evidence type="ECO:0000313" key="5">
    <source>
        <dbReference type="EMBL" id="TFK52235.1"/>
    </source>
</evidence>
<dbReference type="EMBL" id="ML213509">
    <property type="protein sequence ID" value="TFK52235.1"/>
    <property type="molecule type" value="Genomic_DNA"/>
</dbReference>
<protein>
    <submittedName>
        <fullName evidence="5">GCFC-domain-containing protein</fullName>
    </submittedName>
</protein>
<reference evidence="5 6" key="1">
    <citation type="journal article" date="2019" name="Nat. Ecol. Evol.">
        <title>Megaphylogeny resolves global patterns of mushroom evolution.</title>
        <authorList>
            <person name="Varga T."/>
            <person name="Krizsan K."/>
            <person name="Foldi C."/>
            <person name="Dima B."/>
            <person name="Sanchez-Garcia M."/>
            <person name="Sanchez-Ramirez S."/>
            <person name="Szollosi G.J."/>
            <person name="Szarkandi J.G."/>
            <person name="Papp V."/>
            <person name="Albert L."/>
            <person name="Andreopoulos W."/>
            <person name="Angelini C."/>
            <person name="Antonin V."/>
            <person name="Barry K.W."/>
            <person name="Bougher N.L."/>
            <person name="Buchanan P."/>
            <person name="Buyck B."/>
            <person name="Bense V."/>
            <person name="Catcheside P."/>
            <person name="Chovatia M."/>
            <person name="Cooper J."/>
            <person name="Damon W."/>
            <person name="Desjardin D."/>
            <person name="Finy P."/>
            <person name="Geml J."/>
            <person name="Haridas S."/>
            <person name="Hughes K."/>
            <person name="Justo A."/>
            <person name="Karasinski D."/>
            <person name="Kautmanova I."/>
            <person name="Kiss B."/>
            <person name="Kocsube S."/>
            <person name="Kotiranta H."/>
            <person name="LaButti K.M."/>
            <person name="Lechner B.E."/>
            <person name="Liimatainen K."/>
            <person name="Lipzen A."/>
            <person name="Lukacs Z."/>
            <person name="Mihaltcheva S."/>
            <person name="Morgado L.N."/>
            <person name="Niskanen T."/>
            <person name="Noordeloos M.E."/>
            <person name="Ohm R.A."/>
            <person name="Ortiz-Santana B."/>
            <person name="Ovrebo C."/>
            <person name="Racz N."/>
            <person name="Riley R."/>
            <person name="Savchenko A."/>
            <person name="Shiryaev A."/>
            <person name="Soop K."/>
            <person name="Spirin V."/>
            <person name="Szebenyi C."/>
            <person name="Tomsovsky M."/>
            <person name="Tulloss R.E."/>
            <person name="Uehling J."/>
            <person name="Grigoriev I.V."/>
            <person name="Vagvolgyi C."/>
            <person name="Papp T."/>
            <person name="Martin F.M."/>
            <person name="Miettinen O."/>
            <person name="Hibbett D.S."/>
            <person name="Nagy L.G."/>
        </authorList>
    </citation>
    <scope>NUCLEOTIDE SEQUENCE [LARGE SCALE GENOMIC DNA]</scope>
    <source>
        <strain evidence="5 6">OMC1185</strain>
    </source>
</reference>
<dbReference type="PANTHER" id="PTHR12214:SF0">
    <property type="entry name" value="LD29489P"/>
    <property type="match status" value="1"/>
</dbReference>
<dbReference type="Pfam" id="PF15458">
    <property type="entry name" value="NTR2"/>
    <property type="match status" value="1"/>
</dbReference>
<dbReference type="STRING" id="5364.A0A5C3N5C3"/>
<evidence type="ECO:0000256" key="2">
    <source>
        <dbReference type="ARBA" id="ARBA00023242"/>
    </source>
</evidence>
<feature type="region of interest" description="Disordered" evidence="4">
    <location>
        <begin position="1"/>
        <end position="182"/>
    </location>
</feature>
<accession>A0A5C3N5C3</accession>
<feature type="coiled-coil region" evidence="3">
    <location>
        <begin position="328"/>
        <end position="355"/>
    </location>
</feature>
<organism evidence="5 6">
    <name type="scientific">Heliocybe sulcata</name>
    <dbReference type="NCBI Taxonomy" id="5364"/>
    <lineage>
        <taxon>Eukaryota</taxon>
        <taxon>Fungi</taxon>
        <taxon>Dikarya</taxon>
        <taxon>Basidiomycota</taxon>
        <taxon>Agaricomycotina</taxon>
        <taxon>Agaricomycetes</taxon>
        <taxon>Gloeophyllales</taxon>
        <taxon>Gloeophyllaceae</taxon>
        <taxon>Heliocybe</taxon>
    </lineage>
</organism>
<feature type="compositionally biased region" description="Polar residues" evidence="4">
    <location>
        <begin position="99"/>
        <end position="108"/>
    </location>
</feature>
<proteinExistence type="predicted"/>
<feature type="compositionally biased region" description="Basic residues" evidence="4">
    <location>
        <begin position="440"/>
        <end position="456"/>
    </location>
</feature>
<name>A0A5C3N5C3_9AGAM</name>
<evidence type="ECO:0000256" key="3">
    <source>
        <dbReference type="SAM" id="Coils"/>
    </source>
</evidence>
<keyword evidence="2" id="KW-0539">Nucleus</keyword>
<feature type="region of interest" description="Disordered" evidence="4">
    <location>
        <begin position="435"/>
        <end position="475"/>
    </location>
</feature>
<evidence type="ECO:0000313" key="6">
    <source>
        <dbReference type="Proteomes" id="UP000305948"/>
    </source>
</evidence>
<dbReference type="GO" id="GO:0071008">
    <property type="term" value="C:U2-type post-mRNA release spliceosomal complex"/>
    <property type="evidence" value="ECO:0007669"/>
    <property type="project" value="InterPro"/>
</dbReference>
<dbReference type="PANTHER" id="PTHR12214">
    <property type="entry name" value="GC-RICH SEQUENCE DNA-BINDING FACTOR"/>
    <property type="match status" value="1"/>
</dbReference>
<dbReference type="InterPro" id="IPR012890">
    <property type="entry name" value="GCFC2-like"/>
</dbReference>
<keyword evidence="6" id="KW-1185">Reference proteome</keyword>
<evidence type="ECO:0000256" key="1">
    <source>
        <dbReference type="ARBA" id="ARBA00004123"/>
    </source>
</evidence>
<sequence length="757" mass="84131">MADFPVVFKRTKSKHVQRSRDTPVEGNDDAAEATANVEDSPSTLATKLKKKARAKPKSRLSFGGGDEAEDGEVFQIKKSNLSRKVSLGKTPAPPGKPSVESSPRSNSGPVYDAAYLSQLKASTPSARPKLPGEESFDMSMNVEDGLSMVLTDPSADPDTVIPSASSIQAAKEKRERLRTTAPAAEDFISLSLTQREDNYQGPHPESRLVREDDELGEAEEEFAEYTSAQERIALGKKAKKVEASKRREEMQELIADAEEVDEETMEWEQEQLRRGGHAPELLGPAKEVYKPTPIPSETPIPTLTSAIGRLTQSLTALTTSHAQNTTSMESLAAERVQLEAREKEMREMIVQAEARHAWFSAFREWVENVATFLDEKYPALEKLEDEHVSLLKERHDMISKRRHDDDADDLSVFLGVLPAPVADVDELGRAVEPVDNATRKDRRSARVSRRSNRQRRATSDEEEGYSTDSSLGPADAADYETAIGDLEGKARDVLADVRADDFRDPGLGLGKWFGEWRHRFGDTYTGAWGGLGMVGAWEFWVRLELLGWDPLEDRRSLDSFEWYTSLYQYSRPQVEDQEPALGPDGDLVSAMISTAVIPRLAKVVCGGAFDAYSAQHVRSIIDLAEEVEASIEPDNLKFQTLLKAVFELFSGAVDNIESLLSPYLSLNAPRFDPEAIPARKRILARQMKLLNNILRWRKYTSDKFGIGELGTRLVRDSMLPIAESGWEVGGEETARRVAAIMPKELQPASLKTRLAAR</sequence>